<evidence type="ECO:0000313" key="3">
    <source>
        <dbReference type="Proteomes" id="UP000256708"/>
    </source>
</evidence>
<dbReference type="EMBL" id="QRGR01000003">
    <property type="protein sequence ID" value="RDV16764.1"/>
    <property type="molecule type" value="Genomic_DNA"/>
</dbReference>
<reference evidence="3" key="1">
    <citation type="submission" date="2018-08" db="EMBL/GenBank/DDBJ databases">
        <authorList>
            <person name="Liu Z.-W."/>
            <person name="Du Z.-J."/>
        </authorList>
    </citation>
    <scope>NUCLEOTIDE SEQUENCE [LARGE SCALE GENOMIC DNA]</scope>
    <source>
        <strain evidence="3">H4X</strain>
    </source>
</reference>
<proteinExistence type="predicted"/>
<dbReference type="Proteomes" id="UP000256708">
    <property type="component" value="Unassembled WGS sequence"/>
</dbReference>
<dbReference type="RefSeq" id="WP_115564038.1">
    <property type="nucleotide sequence ID" value="NZ_QRGR01000003.1"/>
</dbReference>
<dbReference type="AlphaFoldDB" id="A0A3D8LHN9"/>
<accession>A0A3D8LHN9</accession>
<feature type="compositionally biased region" description="Polar residues" evidence="1">
    <location>
        <begin position="89"/>
        <end position="102"/>
    </location>
</feature>
<organism evidence="2 3">
    <name type="scientific">Pontibacter diazotrophicus</name>
    <dbReference type="NCBI Taxonomy" id="1400979"/>
    <lineage>
        <taxon>Bacteria</taxon>
        <taxon>Pseudomonadati</taxon>
        <taxon>Bacteroidota</taxon>
        <taxon>Cytophagia</taxon>
        <taxon>Cytophagales</taxon>
        <taxon>Hymenobacteraceae</taxon>
        <taxon>Pontibacter</taxon>
    </lineage>
</organism>
<evidence type="ECO:0000313" key="2">
    <source>
        <dbReference type="EMBL" id="RDV16764.1"/>
    </source>
</evidence>
<comment type="caution">
    <text evidence="2">The sequence shown here is derived from an EMBL/GenBank/DDBJ whole genome shotgun (WGS) entry which is preliminary data.</text>
</comment>
<protein>
    <submittedName>
        <fullName evidence="2">Uncharacterized protein</fullName>
    </submittedName>
</protein>
<sequence length="109" mass="12745">MPTNGNTNEWDDEKYNLLNAHFRQKINELLRSDPYLQQAVSEGKELQLGELIDRMTAQDKKLWIEFMRLDRLKLEMDMKDHLEGRGTPYNAQNGFGNSTGSISDEEQPW</sequence>
<dbReference type="OrthoDB" id="852768at2"/>
<name>A0A3D8LHN9_9BACT</name>
<feature type="region of interest" description="Disordered" evidence="1">
    <location>
        <begin position="83"/>
        <end position="109"/>
    </location>
</feature>
<evidence type="ECO:0000256" key="1">
    <source>
        <dbReference type="SAM" id="MobiDB-lite"/>
    </source>
</evidence>
<gene>
    <name evidence="2" type="ORF">DXT99_03000</name>
</gene>
<keyword evidence="3" id="KW-1185">Reference proteome</keyword>